<reference evidence="1 2" key="1">
    <citation type="submission" date="2014-01" db="EMBL/GenBank/DDBJ databases">
        <title>Complete genome sequence of ionizing-radiation resistance bacterium Hymenobacter swuensis DY53.</title>
        <authorList>
            <person name="Jung J.-H."/>
            <person name="Jeong S.-W."/>
            <person name="Joe M.-H."/>
            <person name="Cho y.-j."/>
            <person name="Kim M.-K."/>
            <person name="Lim S.-Y."/>
        </authorList>
    </citation>
    <scope>NUCLEOTIDE SEQUENCE [LARGE SCALE GENOMIC DNA]</scope>
    <source>
        <strain evidence="1 2">DY53</strain>
    </source>
</reference>
<accession>W8F0H5</accession>
<name>W8F0H5_9BACT</name>
<dbReference type="STRING" id="1227739.Hsw_3294"/>
<evidence type="ECO:0000313" key="1">
    <source>
        <dbReference type="EMBL" id="AHJ98889.1"/>
    </source>
</evidence>
<gene>
    <name evidence="1" type="ORF">Hsw_3294</name>
</gene>
<dbReference type="AlphaFoldDB" id="W8F0H5"/>
<dbReference type="HOGENOM" id="CLU_586332_0_0_10"/>
<dbReference type="Proteomes" id="UP000019423">
    <property type="component" value="Chromosome"/>
</dbReference>
<organism evidence="1 2">
    <name type="scientific">Hymenobacter swuensis DY53</name>
    <dbReference type="NCBI Taxonomy" id="1227739"/>
    <lineage>
        <taxon>Bacteria</taxon>
        <taxon>Pseudomonadati</taxon>
        <taxon>Bacteroidota</taxon>
        <taxon>Cytophagia</taxon>
        <taxon>Cytophagales</taxon>
        <taxon>Hymenobacteraceae</taxon>
        <taxon>Hymenobacter</taxon>
    </lineage>
</organism>
<dbReference type="KEGG" id="hsw:Hsw_3294"/>
<dbReference type="EMBL" id="CP007145">
    <property type="protein sequence ID" value="AHJ98889.1"/>
    <property type="molecule type" value="Genomic_DNA"/>
</dbReference>
<keyword evidence="2" id="KW-1185">Reference proteome</keyword>
<proteinExistence type="predicted"/>
<evidence type="ECO:0000313" key="2">
    <source>
        <dbReference type="Proteomes" id="UP000019423"/>
    </source>
</evidence>
<protein>
    <submittedName>
        <fullName evidence="1">Uncharacterized protein</fullName>
    </submittedName>
</protein>
<dbReference type="PATRIC" id="fig|1227739.3.peg.3460"/>
<sequence length="473" mass="52344">MSRVQAQQYYLDLSHQSLSLPSRTVSVTQVVDGRPGKPVIGLVYRGLANQQAAVLFRRGLEAELTDFLRQQLPARPEDHTVVLCLRQLRVGEQMAGITEKASADLAADVYEQLPDGYHFVRSVAAHTSTRALETTYLHAEHVAQLLQKCLEQLTTYHWPTTPASPARTLAQMLTDSPMAIPAANAAAGVTQAARPAILQEAPRPGVYYSFGQFLANTPASGLRAMADTVSFGFGAPLARRLWRGVPRLRVRILNEKNQFQSAKEVWGFSNGRQLFVQHEKEFFLLHRYHDFFTFVGETPPDVAYMQSRAQSSAAVMGGVMGAMIANNANNANDHTAEPMGYSVDMHTGQAGQFPNPLLLPPIRNDTAYIYLYRYADTAATPVSFSLDDQPAGQLKLREYLEIPWPYPGRMLRLCLDLPGLPCQLIIPNPAGLNYLRVTTPSSPTARPICEWVSTAQGEADLDEIDRQRAQAPR</sequence>